<keyword evidence="4" id="KW-1185">Reference proteome</keyword>
<evidence type="ECO:0000256" key="1">
    <source>
        <dbReference type="ARBA" id="ARBA00005228"/>
    </source>
</evidence>
<dbReference type="Gene3D" id="3.40.50.1820">
    <property type="entry name" value="alpha/beta hydrolase"/>
    <property type="match status" value="1"/>
</dbReference>
<geneLocation type="plasmid" evidence="4">
    <name>pc33</name>
</geneLocation>
<proteinExistence type="inferred from homology"/>
<evidence type="ECO:0000259" key="2">
    <source>
        <dbReference type="Pfam" id="PF00326"/>
    </source>
</evidence>
<comment type="similarity">
    <text evidence="1">Belongs to the peptidase S9A family.</text>
</comment>
<dbReference type="Proteomes" id="UP000464468">
    <property type="component" value="Plasmid pC33"/>
</dbReference>
<dbReference type="InterPro" id="IPR001375">
    <property type="entry name" value="Peptidase_S9_cat"/>
</dbReference>
<evidence type="ECO:0000313" key="4">
    <source>
        <dbReference type="Proteomes" id="UP000464468"/>
    </source>
</evidence>
<gene>
    <name evidence="3" type="ORF">GVO57_14500</name>
</gene>
<dbReference type="KEGG" id="schy:GVO57_14500"/>
<dbReference type="InterPro" id="IPR029058">
    <property type="entry name" value="AB_hydrolase_fold"/>
</dbReference>
<dbReference type="PRINTS" id="PR00862">
    <property type="entry name" value="PROLIGOPTASE"/>
</dbReference>
<dbReference type="InterPro" id="IPR051543">
    <property type="entry name" value="Serine_Peptidase_S9A"/>
</dbReference>
<dbReference type="GO" id="GO:0006508">
    <property type="term" value="P:proteolysis"/>
    <property type="evidence" value="ECO:0007669"/>
    <property type="project" value="InterPro"/>
</dbReference>
<organism evidence="3 4">
    <name type="scientific">Sphingomonas changnyeongensis</name>
    <dbReference type="NCBI Taxonomy" id="2698679"/>
    <lineage>
        <taxon>Bacteria</taxon>
        <taxon>Pseudomonadati</taxon>
        <taxon>Pseudomonadota</taxon>
        <taxon>Alphaproteobacteria</taxon>
        <taxon>Sphingomonadales</taxon>
        <taxon>Sphingomonadaceae</taxon>
        <taxon>Sphingomonas</taxon>
    </lineage>
</organism>
<dbReference type="SUPFAM" id="SSF53474">
    <property type="entry name" value="alpha/beta-Hydrolases"/>
    <property type="match status" value="1"/>
</dbReference>
<dbReference type="PANTHER" id="PTHR11757:SF19">
    <property type="entry name" value="PROLYL ENDOPEPTIDASE-LIKE"/>
    <property type="match status" value="1"/>
</dbReference>
<keyword evidence="3" id="KW-0614">Plasmid</keyword>
<evidence type="ECO:0000313" key="3">
    <source>
        <dbReference type="EMBL" id="QHL92082.1"/>
    </source>
</evidence>
<feature type="domain" description="Peptidase S9 prolyl oligopeptidase catalytic" evidence="2">
    <location>
        <begin position="42"/>
        <end position="186"/>
    </location>
</feature>
<reference evidence="3 4" key="1">
    <citation type="submission" date="2020-01" db="EMBL/GenBank/DDBJ databases">
        <title>Sphingomonas sp. C33 whole genome sequece.</title>
        <authorList>
            <person name="Park C."/>
        </authorList>
    </citation>
    <scope>NUCLEOTIDE SEQUENCE [LARGE SCALE GENOMIC DNA]</scope>
    <source>
        <strain evidence="3 4">C33</strain>
        <plasmid evidence="4">pc33</plasmid>
    </source>
</reference>
<sequence>MARCRARRSAGQAGRRLYRLRRSAGLARPRSARQDREHGPFGGGWLVGAALNRAPDLWAGVVADVPFVDVLTTLLGPARSVAAAELSEVGDVVNDAAAFARVLRLCAYQNILARRLPPVYLTASLADVRIPWGGVLKYVARLRAAHPNNAVALRLDRDGNHWGPADPEKAETWRAERVAFVLRALGVL</sequence>
<dbReference type="Pfam" id="PF00326">
    <property type="entry name" value="Peptidase_S9"/>
    <property type="match status" value="1"/>
</dbReference>
<dbReference type="EMBL" id="CP047896">
    <property type="protein sequence ID" value="QHL92082.1"/>
    <property type="molecule type" value="Genomic_DNA"/>
</dbReference>
<protein>
    <submittedName>
        <fullName evidence="3">Prolyl oligopeptidase family serine peptidase</fullName>
    </submittedName>
</protein>
<dbReference type="InterPro" id="IPR002470">
    <property type="entry name" value="Peptidase_S9A"/>
</dbReference>
<name>A0A7Z2S9U0_9SPHN</name>
<accession>A0A7Z2S9U0</accession>
<dbReference type="PANTHER" id="PTHR11757">
    <property type="entry name" value="PROTEASE FAMILY S9A OLIGOPEPTIDASE"/>
    <property type="match status" value="1"/>
</dbReference>
<dbReference type="AlphaFoldDB" id="A0A7Z2S9U0"/>
<dbReference type="GO" id="GO:0004252">
    <property type="term" value="F:serine-type endopeptidase activity"/>
    <property type="evidence" value="ECO:0007669"/>
    <property type="project" value="InterPro"/>
</dbReference>